<dbReference type="GO" id="GO:0005874">
    <property type="term" value="C:microtubule"/>
    <property type="evidence" value="ECO:0007669"/>
    <property type="project" value="UniProtKB-KW"/>
</dbReference>
<evidence type="ECO:0000259" key="8">
    <source>
        <dbReference type="Pfam" id="PF06886"/>
    </source>
</evidence>
<dbReference type="InterPro" id="IPR044806">
    <property type="entry name" value="WVD2/WDL1-4"/>
</dbReference>
<feature type="compositionally biased region" description="Basic and acidic residues" evidence="7">
    <location>
        <begin position="29"/>
        <end position="40"/>
    </location>
</feature>
<dbReference type="GO" id="GO:0000226">
    <property type="term" value="P:microtubule cytoskeleton organization"/>
    <property type="evidence" value="ECO:0007669"/>
    <property type="project" value="InterPro"/>
</dbReference>
<feature type="non-terminal residue" evidence="9">
    <location>
        <position position="1"/>
    </location>
</feature>
<gene>
    <name evidence="9" type="primary">WDL2</name>
    <name evidence="9" type="ORF">SDJN03_16875</name>
</gene>
<proteinExistence type="inferred from homology"/>
<feature type="region of interest" description="Disordered" evidence="7">
    <location>
        <begin position="166"/>
        <end position="193"/>
    </location>
</feature>
<evidence type="ECO:0000256" key="7">
    <source>
        <dbReference type="SAM" id="MobiDB-lite"/>
    </source>
</evidence>
<evidence type="ECO:0000256" key="6">
    <source>
        <dbReference type="SAM" id="Coils"/>
    </source>
</evidence>
<feature type="compositionally biased region" description="Basic and acidic residues" evidence="7">
    <location>
        <begin position="367"/>
        <end position="379"/>
    </location>
</feature>
<organism evidence="9 10">
    <name type="scientific">Cucurbita argyrosperma subsp. sororia</name>
    <dbReference type="NCBI Taxonomy" id="37648"/>
    <lineage>
        <taxon>Eukaryota</taxon>
        <taxon>Viridiplantae</taxon>
        <taxon>Streptophyta</taxon>
        <taxon>Embryophyta</taxon>
        <taxon>Tracheophyta</taxon>
        <taxon>Spermatophyta</taxon>
        <taxon>Magnoliopsida</taxon>
        <taxon>eudicotyledons</taxon>
        <taxon>Gunneridae</taxon>
        <taxon>Pentapetalae</taxon>
        <taxon>rosids</taxon>
        <taxon>fabids</taxon>
        <taxon>Cucurbitales</taxon>
        <taxon>Cucurbitaceae</taxon>
        <taxon>Cucurbiteae</taxon>
        <taxon>Cucurbita</taxon>
    </lineage>
</organism>
<keyword evidence="4" id="KW-0493">Microtubule</keyword>
<evidence type="ECO:0000256" key="2">
    <source>
        <dbReference type="ARBA" id="ARBA00005885"/>
    </source>
</evidence>
<feature type="domain" description="TPX2 C-terminal" evidence="8">
    <location>
        <begin position="229"/>
        <end position="298"/>
    </location>
</feature>
<dbReference type="EMBL" id="JAGKQH010000011">
    <property type="protein sequence ID" value="KAG6588310.1"/>
    <property type="molecule type" value="Genomic_DNA"/>
</dbReference>
<evidence type="ECO:0000313" key="9">
    <source>
        <dbReference type="EMBL" id="KAG6588310.1"/>
    </source>
</evidence>
<evidence type="ECO:0000256" key="5">
    <source>
        <dbReference type="ARBA" id="ARBA00023212"/>
    </source>
</evidence>
<evidence type="ECO:0000256" key="4">
    <source>
        <dbReference type="ARBA" id="ARBA00022701"/>
    </source>
</evidence>
<dbReference type="GO" id="GO:0008017">
    <property type="term" value="F:microtubule binding"/>
    <property type="evidence" value="ECO:0007669"/>
    <property type="project" value="InterPro"/>
</dbReference>
<keyword evidence="10" id="KW-1185">Reference proteome</keyword>
<name>A0AAV6MWU4_9ROSI</name>
<reference evidence="9 10" key="1">
    <citation type="journal article" date="2021" name="Hortic Res">
        <title>The domestication of Cucurbita argyrosperma as revealed by the genome of its wild relative.</title>
        <authorList>
            <person name="Barrera-Redondo J."/>
            <person name="Sanchez-de la Vega G."/>
            <person name="Aguirre-Liguori J.A."/>
            <person name="Castellanos-Morales G."/>
            <person name="Gutierrez-Guerrero Y.T."/>
            <person name="Aguirre-Dugua X."/>
            <person name="Aguirre-Planter E."/>
            <person name="Tenaillon M.I."/>
            <person name="Lira-Saade R."/>
            <person name="Eguiarte L.E."/>
        </authorList>
    </citation>
    <scope>NUCLEOTIDE SEQUENCE [LARGE SCALE GENOMIC DNA]</scope>
    <source>
        <strain evidence="9">JBR-2021</strain>
    </source>
</reference>
<dbReference type="Pfam" id="PF06886">
    <property type="entry name" value="TPX2"/>
    <property type="match status" value="1"/>
</dbReference>
<feature type="coiled-coil region" evidence="6">
    <location>
        <begin position="236"/>
        <end position="270"/>
    </location>
</feature>
<keyword evidence="3" id="KW-0963">Cytoplasm</keyword>
<dbReference type="PANTHER" id="PTHR46372:SF6">
    <property type="entry name" value="PROTEIN WVD2-LIKE 1"/>
    <property type="match status" value="1"/>
</dbReference>
<comment type="subcellular location">
    <subcellularLocation>
        <location evidence="1">Cytoplasm</location>
        <location evidence="1">Cytoskeleton</location>
    </subcellularLocation>
</comment>
<comment type="caution">
    <text evidence="9">The sequence shown here is derived from an EMBL/GenBank/DDBJ whole genome shotgun (WGS) entry which is preliminary data.</text>
</comment>
<dbReference type="PANTHER" id="PTHR46372">
    <property type="entry name" value="PROTEIN WVD2-LIKE 3"/>
    <property type="match status" value="1"/>
</dbReference>
<dbReference type="Proteomes" id="UP000685013">
    <property type="component" value="Chromosome 11"/>
</dbReference>
<keyword evidence="5" id="KW-0206">Cytoskeleton</keyword>
<evidence type="ECO:0000256" key="3">
    <source>
        <dbReference type="ARBA" id="ARBA00022490"/>
    </source>
</evidence>
<comment type="similarity">
    <text evidence="2">Belongs to the TPX2 family.</text>
</comment>
<sequence>MGEDLIYNDPNDFMPNTCGSPNRVEEEEERRKGVEVEDLVRSSNKCSIQSSSLSDPSRSIMGREPRGVRVEQNPNGVGRDIVYVAPRVAQRNIEAKEYEVKKCTEENLIIEKYHEKQEVLSVKSTNLDVEEKYEKLGEYKKSSPIGSKSPGSMRGQYTVPQPFTLETEKRGPCTHSNGNDATTTAGVNPSSPLSLRKHVKYHDEEDNWSITSSTATSVKSKVTVGVAPTFRSAGRAERRKEFYNKLEEKHQALQAEKSQYEARTKEEQEAAIKQLRKSLIIKANPVPTFYYEGPPPKVELKKLPLTRPKSPNFTRRRSCGDAAVTSNIEKGKVCGRVKRHSLGSIRAEMTTPKAKTQLISGRNSGMKVKERVNQEKETTKTSGAKIPEQRSNLDITVES</sequence>
<protein>
    <submittedName>
        <fullName evidence="9">Protein WVD2-like 2</fullName>
    </submittedName>
</protein>
<accession>A0AAV6MWU4</accession>
<feature type="compositionally biased region" description="Polar residues" evidence="7">
    <location>
        <begin position="174"/>
        <end position="193"/>
    </location>
</feature>
<feature type="compositionally biased region" description="Polar residues" evidence="7">
    <location>
        <begin position="41"/>
        <end position="57"/>
    </location>
</feature>
<evidence type="ECO:0000256" key="1">
    <source>
        <dbReference type="ARBA" id="ARBA00004245"/>
    </source>
</evidence>
<feature type="region of interest" description="Disordered" evidence="7">
    <location>
        <begin position="358"/>
        <end position="399"/>
    </location>
</feature>
<dbReference type="InterPro" id="IPR027329">
    <property type="entry name" value="TPX2_C"/>
</dbReference>
<evidence type="ECO:0000313" key="10">
    <source>
        <dbReference type="Proteomes" id="UP000685013"/>
    </source>
</evidence>
<dbReference type="AlphaFoldDB" id="A0AAV6MWU4"/>
<keyword evidence="6" id="KW-0175">Coiled coil</keyword>
<feature type="region of interest" description="Disordered" evidence="7">
    <location>
        <begin position="1"/>
        <end position="74"/>
    </location>
</feature>
<feature type="compositionally biased region" description="Polar residues" evidence="7">
    <location>
        <begin position="389"/>
        <end position="399"/>
    </location>
</feature>